<dbReference type="OrthoDB" id="7906710at2"/>
<name>A0A4Z0C052_9BURK</name>
<gene>
    <name evidence="1" type="ORF">EZ242_02195</name>
</gene>
<sequence>MTIDCPTRNAQTCQDRFAYTDSWSRLNRHVELIPMGWQRLYSDLRFTLAVISTKKRCTIEIAGAWEEDGLLQVQSDTTDRVVQGVLRKARVRAMHTCMECGKPGKQRELDEWRQATLCGSCAGPRLLALEIARLIALERCGSVDLRKELQSSPSARLVRAAAESAALACNLPATFVLEKLGRKGQLRWLERLKERAQQESLE</sequence>
<evidence type="ECO:0000313" key="1">
    <source>
        <dbReference type="EMBL" id="TFZ04581.1"/>
    </source>
</evidence>
<accession>A0A4Z0C052</accession>
<protein>
    <submittedName>
        <fullName evidence="1">Uncharacterized protein</fullName>
    </submittedName>
</protein>
<comment type="caution">
    <text evidence="1">The sequence shown here is derived from an EMBL/GenBank/DDBJ whole genome shotgun (WGS) entry which is preliminary data.</text>
</comment>
<keyword evidence="2" id="KW-1185">Reference proteome</keyword>
<dbReference type="EMBL" id="SMLL01000001">
    <property type="protein sequence ID" value="TFZ04581.1"/>
    <property type="molecule type" value="Genomic_DNA"/>
</dbReference>
<evidence type="ECO:0000313" key="2">
    <source>
        <dbReference type="Proteomes" id="UP000297564"/>
    </source>
</evidence>
<proteinExistence type="predicted"/>
<organism evidence="1 2">
    <name type="scientific">Ramlibacter rhizophilus</name>
    <dbReference type="NCBI Taxonomy" id="1781167"/>
    <lineage>
        <taxon>Bacteria</taxon>
        <taxon>Pseudomonadati</taxon>
        <taxon>Pseudomonadota</taxon>
        <taxon>Betaproteobacteria</taxon>
        <taxon>Burkholderiales</taxon>
        <taxon>Comamonadaceae</taxon>
        <taxon>Ramlibacter</taxon>
    </lineage>
</organism>
<reference evidence="1 2" key="1">
    <citation type="submission" date="2019-03" db="EMBL/GenBank/DDBJ databases">
        <title>Ramlibacter rhizophilus CCTCC AB2015357, whole genome shotgun sequence.</title>
        <authorList>
            <person name="Zhang X."/>
            <person name="Feng G."/>
            <person name="Zhu H."/>
        </authorList>
    </citation>
    <scope>NUCLEOTIDE SEQUENCE [LARGE SCALE GENOMIC DNA]</scope>
    <source>
        <strain evidence="1 2">CCTCC AB2015357</strain>
    </source>
</reference>
<dbReference type="AlphaFoldDB" id="A0A4Z0C052"/>
<dbReference type="Proteomes" id="UP000297564">
    <property type="component" value="Unassembled WGS sequence"/>
</dbReference>
<dbReference type="RefSeq" id="WP_135283463.1">
    <property type="nucleotide sequence ID" value="NZ_SMLL01000001.1"/>
</dbReference>